<dbReference type="Pfam" id="PF19647">
    <property type="entry name" value="Septknot"/>
    <property type="match status" value="1"/>
</dbReference>
<keyword evidence="1" id="KW-0732">Signal</keyword>
<dbReference type="PATRIC" id="fig|869212.3.peg.2238"/>
<dbReference type="RefSeq" id="WP_014803377.1">
    <property type="nucleotide sequence ID" value="NC_018020.1"/>
</dbReference>
<keyword evidence="4" id="KW-1185">Reference proteome</keyword>
<dbReference type="AlphaFoldDB" id="I4B6G4"/>
<feature type="domain" description="7(1) septoil knot" evidence="2">
    <location>
        <begin position="31"/>
        <end position="102"/>
    </location>
</feature>
<accession>I4B6G4</accession>
<organism evidence="3 4">
    <name type="scientific">Turneriella parva (strain ATCC BAA-1111 / DSM 21527 / NCTC 11395 / H)</name>
    <name type="common">Leptospira parva</name>
    <dbReference type="NCBI Taxonomy" id="869212"/>
    <lineage>
        <taxon>Bacteria</taxon>
        <taxon>Pseudomonadati</taxon>
        <taxon>Spirochaetota</taxon>
        <taxon>Spirochaetia</taxon>
        <taxon>Leptospirales</taxon>
        <taxon>Leptospiraceae</taxon>
        <taxon>Turneriella</taxon>
    </lineage>
</organism>
<gene>
    <name evidence="3" type="ordered locus">Turpa_2226</name>
</gene>
<sequence>MSKLILSFAILFISSAVFAKAVGSDCTYKGKRLYGRIKIVESFPDVKVKIVSSFADLKVKQVQSFPDRCGLWQVVDSFPDLKVQFVDSFPNITIKYVESFPGL</sequence>
<reference evidence="3 4" key="1">
    <citation type="submission" date="2012-06" db="EMBL/GenBank/DDBJ databases">
        <title>The complete chromosome of genome of Turneriella parva DSM 21527.</title>
        <authorList>
            <consortium name="US DOE Joint Genome Institute (JGI-PGF)"/>
            <person name="Lucas S."/>
            <person name="Han J."/>
            <person name="Lapidus A."/>
            <person name="Bruce D."/>
            <person name="Goodwin L."/>
            <person name="Pitluck S."/>
            <person name="Peters L."/>
            <person name="Kyrpides N."/>
            <person name="Mavromatis K."/>
            <person name="Ivanova N."/>
            <person name="Mikhailova N."/>
            <person name="Chertkov O."/>
            <person name="Detter J.C."/>
            <person name="Tapia R."/>
            <person name="Han C."/>
            <person name="Land M."/>
            <person name="Hauser L."/>
            <person name="Markowitz V."/>
            <person name="Cheng J.-F."/>
            <person name="Hugenholtz P."/>
            <person name="Woyke T."/>
            <person name="Wu D."/>
            <person name="Gronow S."/>
            <person name="Wellnitz S."/>
            <person name="Brambilla E."/>
            <person name="Klenk H.-P."/>
            <person name="Eisen J.A."/>
        </authorList>
    </citation>
    <scope>NUCLEOTIDE SEQUENCE [LARGE SCALE GENOMIC DNA]</scope>
    <source>
        <strain evidence="4">ATCC BAA-1111 / DSM 21527 / NCTC 11395 / H</strain>
    </source>
</reference>
<dbReference type="Proteomes" id="UP000006048">
    <property type="component" value="Chromosome"/>
</dbReference>
<dbReference type="STRING" id="869212.Turpa_2226"/>
<protein>
    <recommendedName>
        <fullName evidence="2">7(1) septoil knot domain-containing protein</fullName>
    </recommendedName>
</protein>
<feature type="signal peptide" evidence="1">
    <location>
        <begin position="1"/>
        <end position="19"/>
    </location>
</feature>
<feature type="chain" id="PRO_5003686362" description="7(1) septoil knot domain-containing protein" evidence="1">
    <location>
        <begin position="20"/>
        <end position="103"/>
    </location>
</feature>
<dbReference type="InterPro" id="IPR046148">
    <property type="entry name" value="Septknot"/>
</dbReference>
<evidence type="ECO:0000313" key="3">
    <source>
        <dbReference type="EMBL" id="AFM12871.1"/>
    </source>
</evidence>
<evidence type="ECO:0000256" key="1">
    <source>
        <dbReference type="SAM" id="SignalP"/>
    </source>
</evidence>
<evidence type="ECO:0000313" key="4">
    <source>
        <dbReference type="Proteomes" id="UP000006048"/>
    </source>
</evidence>
<dbReference type="HOGENOM" id="CLU_160551_0_0_12"/>
<dbReference type="OrthoDB" id="514259at2"/>
<dbReference type="KEGG" id="tpx:Turpa_2226"/>
<dbReference type="EMBL" id="CP002959">
    <property type="protein sequence ID" value="AFM12871.1"/>
    <property type="molecule type" value="Genomic_DNA"/>
</dbReference>
<evidence type="ECO:0000259" key="2">
    <source>
        <dbReference type="Pfam" id="PF19647"/>
    </source>
</evidence>
<proteinExistence type="predicted"/>
<name>I4B6G4_TURPD</name>